<name>A0A1A5JYH2_RHILI</name>
<comment type="caution">
    <text evidence="1">The sequence shown here is derived from an EMBL/GenBank/DDBJ whole genome shotgun (WGS) entry which is preliminary data.</text>
</comment>
<dbReference type="RefSeq" id="WP_032929004.1">
    <property type="nucleotide sequence ID" value="NZ_LZTH01000009.1"/>
</dbReference>
<protein>
    <submittedName>
        <fullName evidence="1">Uncharacterized protein</fullName>
    </submittedName>
</protein>
<dbReference type="EMBL" id="LZTJ01000036">
    <property type="protein sequence ID" value="OBP68115.1"/>
    <property type="molecule type" value="Genomic_DNA"/>
</dbReference>
<dbReference type="AlphaFoldDB" id="A0A1A5JYH2"/>
<evidence type="ECO:0000313" key="2">
    <source>
        <dbReference type="Proteomes" id="UP000093748"/>
    </source>
</evidence>
<reference evidence="2" key="1">
    <citation type="submission" date="2016-06" db="EMBL/GenBank/DDBJ databases">
        <title>NZP2037 Pacbio-Illumina hybrid assembly.</title>
        <authorList>
            <person name="Ramsay J.P."/>
        </authorList>
    </citation>
    <scope>NUCLEOTIDE SEQUENCE [LARGE SCALE GENOMIC DNA]</scope>
    <source>
        <strain evidence="2">R7ANS::ICEMlSym2042</strain>
    </source>
</reference>
<gene>
    <name evidence="1" type="ORF">BAE39_26485</name>
</gene>
<dbReference type="Proteomes" id="UP000093748">
    <property type="component" value="Unassembled WGS sequence"/>
</dbReference>
<dbReference type="GeneID" id="66685701"/>
<evidence type="ECO:0000313" key="1">
    <source>
        <dbReference type="EMBL" id="OBP68115.1"/>
    </source>
</evidence>
<dbReference type="OrthoDB" id="8066221at2"/>
<organism evidence="1 2">
    <name type="scientific">Rhizobium loti</name>
    <name type="common">Mesorhizobium loti</name>
    <dbReference type="NCBI Taxonomy" id="381"/>
    <lineage>
        <taxon>Bacteria</taxon>
        <taxon>Pseudomonadati</taxon>
        <taxon>Pseudomonadota</taxon>
        <taxon>Alphaproteobacteria</taxon>
        <taxon>Hyphomicrobiales</taxon>
        <taxon>Phyllobacteriaceae</taxon>
        <taxon>Mesorhizobium</taxon>
    </lineage>
</organism>
<accession>A0A1A5JYH2</accession>
<sequence>MSYLDEQLDALVNAAAQTVAHRPPCGCARCRRQQGFRAVEVRRRHFPSCGCGSCGDLASFDETAIRRGRTPRPARGQTSVRARGSQLPGWRGWTPPVSLAAIDAARTAASRGGHVDALLRPFLAPGPQVYRITRAGIDRDRPLSIGMTKGNNSIAQRIIEHYRQPSRADPRVNTAIRNLQPGQILVQAARLTRQAMHPRRARNYEGWLQDRERPLLYDPNSTTFDEMALMRNN</sequence>
<proteinExistence type="predicted"/>